<protein>
    <recommendedName>
        <fullName evidence="2">CCHC-type domain-containing protein</fullName>
    </recommendedName>
</protein>
<feature type="compositionally biased region" description="Polar residues" evidence="1">
    <location>
        <begin position="1"/>
        <end position="49"/>
    </location>
</feature>
<feature type="region of interest" description="Disordered" evidence="1">
    <location>
        <begin position="1"/>
        <end position="96"/>
    </location>
</feature>
<dbReference type="GO" id="GO:0008270">
    <property type="term" value="F:zinc ion binding"/>
    <property type="evidence" value="ECO:0007669"/>
    <property type="project" value="InterPro"/>
</dbReference>
<keyword evidence="4" id="KW-1185">Reference proteome</keyword>
<name>A0A9D4Q3E5_RHISA</name>
<sequence>MSAHSSTNAVSPAGSSSPDLGDVSSASSAAFSPTGNALLSEIADQNSEEGLNLTVRPDPTVASTNGRHIPATPPDDEDAISSVSQTTAVPSGLKSDLGTRVQERACQIEDTAYRIPVNARHFIMARVFELVKLCSDLRVDAASERGAVMALQGQLVETRREVAEFHRRAILAESRTTTTALADAAFPPAAGPSSQPQHGLAVGPQAGLLPSTAPTPPAMTYAAALQVGAASAAPPTGPPGLTSGPGPVLHEHVAFVTPIAPTSTPAQDSLRLLKANIDPAAHDIRDVTLRQTRYGLTVFAHSRATLTNMRQAIADDTITCAALSMRIPEKHNPHMRFSGVDPDVSADEFVARVADRNPHLQLDPGKCKVSASFSERSGTSAIIVEVDPDAFTRIMRQQCISVGWTSVRVAEDLHVATCTFCATYGHGRSSCPVRNDPAHAVCTRCASEGHLGANCSSVDVLALTQRVTQPVPLIVPCYSTG</sequence>
<dbReference type="GO" id="GO:0003676">
    <property type="term" value="F:nucleic acid binding"/>
    <property type="evidence" value="ECO:0007669"/>
    <property type="project" value="InterPro"/>
</dbReference>
<reference evidence="3" key="1">
    <citation type="journal article" date="2020" name="Cell">
        <title>Large-Scale Comparative Analyses of Tick Genomes Elucidate Their Genetic Diversity and Vector Capacities.</title>
        <authorList>
            <consortium name="Tick Genome and Microbiome Consortium (TIGMIC)"/>
            <person name="Jia N."/>
            <person name="Wang J."/>
            <person name="Shi W."/>
            <person name="Du L."/>
            <person name="Sun Y."/>
            <person name="Zhan W."/>
            <person name="Jiang J.F."/>
            <person name="Wang Q."/>
            <person name="Zhang B."/>
            <person name="Ji P."/>
            <person name="Bell-Sakyi L."/>
            <person name="Cui X.M."/>
            <person name="Yuan T.T."/>
            <person name="Jiang B.G."/>
            <person name="Yang W.F."/>
            <person name="Lam T.T."/>
            <person name="Chang Q.C."/>
            <person name="Ding S.J."/>
            <person name="Wang X.J."/>
            <person name="Zhu J.G."/>
            <person name="Ruan X.D."/>
            <person name="Zhao L."/>
            <person name="Wei J.T."/>
            <person name="Ye R.Z."/>
            <person name="Que T.C."/>
            <person name="Du C.H."/>
            <person name="Zhou Y.H."/>
            <person name="Cheng J.X."/>
            <person name="Dai P.F."/>
            <person name="Guo W.B."/>
            <person name="Han X.H."/>
            <person name="Huang E.J."/>
            <person name="Li L.F."/>
            <person name="Wei W."/>
            <person name="Gao Y.C."/>
            <person name="Liu J.Z."/>
            <person name="Shao H.Z."/>
            <person name="Wang X."/>
            <person name="Wang C.C."/>
            <person name="Yang T.C."/>
            <person name="Huo Q.B."/>
            <person name="Li W."/>
            <person name="Chen H.Y."/>
            <person name="Chen S.E."/>
            <person name="Zhou L.G."/>
            <person name="Ni X.B."/>
            <person name="Tian J.H."/>
            <person name="Sheng Y."/>
            <person name="Liu T."/>
            <person name="Pan Y.S."/>
            <person name="Xia L.Y."/>
            <person name="Li J."/>
            <person name="Zhao F."/>
            <person name="Cao W.C."/>
        </authorList>
    </citation>
    <scope>NUCLEOTIDE SEQUENCE</scope>
    <source>
        <strain evidence="3">Rsan-2018</strain>
    </source>
</reference>
<organism evidence="3 4">
    <name type="scientific">Rhipicephalus sanguineus</name>
    <name type="common">Brown dog tick</name>
    <name type="synonym">Ixodes sanguineus</name>
    <dbReference type="NCBI Taxonomy" id="34632"/>
    <lineage>
        <taxon>Eukaryota</taxon>
        <taxon>Metazoa</taxon>
        <taxon>Ecdysozoa</taxon>
        <taxon>Arthropoda</taxon>
        <taxon>Chelicerata</taxon>
        <taxon>Arachnida</taxon>
        <taxon>Acari</taxon>
        <taxon>Parasitiformes</taxon>
        <taxon>Ixodida</taxon>
        <taxon>Ixodoidea</taxon>
        <taxon>Ixodidae</taxon>
        <taxon>Rhipicephalinae</taxon>
        <taxon>Rhipicephalus</taxon>
        <taxon>Rhipicephalus</taxon>
    </lineage>
</organism>
<dbReference type="InterPro" id="IPR001878">
    <property type="entry name" value="Znf_CCHC"/>
</dbReference>
<dbReference type="SUPFAM" id="SSF57756">
    <property type="entry name" value="Retrovirus zinc finger-like domains"/>
    <property type="match status" value="1"/>
</dbReference>
<comment type="caution">
    <text evidence="3">The sequence shown here is derived from an EMBL/GenBank/DDBJ whole genome shotgun (WGS) entry which is preliminary data.</text>
</comment>
<feature type="domain" description="CCHC-type" evidence="2">
    <location>
        <begin position="417"/>
        <end position="433"/>
    </location>
</feature>
<evidence type="ECO:0000256" key="1">
    <source>
        <dbReference type="SAM" id="MobiDB-lite"/>
    </source>
</evidence>
<accession>A0A9D4Q3E5</accession>
<dbReference type="Gene3D" id="4.10.60.10">
    <property type="entry name" value="Zinc finger, CCHC-type"/>
    <property type="match status" value="1"/>
</dbReference>
<dbReference type="Proteomes" id="UP000821837">
    <property type="component" value="Chromosome 3"/>
</dbReference>
<evidence type="ECO:0000313" key="3">
    <source>
        <dbReference type="EMBL" id="KAH7963606.1"/>
    </source>
</evidence>
<dbReference type="SMART" id="SM00343">
    <property type="entry name" value="ZnF_C2HC"/>
    <property type="match status" value="2"/>
</dbReference>
<dbReference type="AlphaFoldDB" id="A0A9D4Q3E5"/>
<evidence type="ECO:0000259" key="2">
    <source>
        <dbReference type="SMART" id="SM00343"/>
    </source>
</evidence>
<reference evidence="3" key="2">
    <citation type="submission" date="2021-09" db="EMBL/GenBank/DDBJ databases">
        <authorList>
            <person name="Jia N."/>
            <person name="Wang J."/>
            <person name="Shi W."/>
            <person name="Du L."/>
            <person name="Sun Y."/>
            <person name="Zhan W."/>
            <person name="Jiang J."/>
            <person name="Wang Q."/>
            <person name="Zhang B."/>
            <person name="Ji P."/>
            <person name="Sakyi L.B."/>
            <person name="Cui X."/>
            <person name="Yuan T."/>
            <person name="Jiang B."/>
            <person name="Yang W."/>
            <person name="Lam T.T.-Y."/>
            <person name="Chang Q."/>
            <person name="Ding S."/>
            <person name="Wang X."/>
            <person name="Zhu J."/>
            <person name="Ruan X."/>
            <person name="Zhao L."/>
            <person name="Wei J."/>
            <person name="Que T."/>
            <person name="Du C."/>
            <person name="Cheng J."/>
            <person name="Dai P."/>
            <person name="Han X."/>
            <person name="Huang E."/>
            <person name="Gao Y."/>
            <person name="Liu J."/>
            <person name="Shao H."/>
            <person name="Ye R."/>
            <person name="Li L."/>
            <person name="Wei W."/>
            <person name="Wang X."/>
            <person name="Wang C."/>
            <person name="Huo Q."/>
            <person name="Li W."/>
            <person name="Guo W."/>
            <person name="Chen H."/>
            <person name="Chen S."/>
            <person name="Zhou L."/>
            <person name="Zhou L."/>
            <person name="Ni X."/>
            <person name="Tian J."/>
            <person name="Zhou Y."/>
            <person name="Sheng Y."/>
            <person name="Liu T."/>
            <person name="Pan Y."/>
            <person name="Xia L."/>
            <person name="Li J."/>
            <person name="Zhao F."/>
            <person name="Cao W."/>
        </authorList>
    </citation>
    <scope>NUCLEOTIDE SEQUENCE</scope>
    <source>
        <strain evidence="3">Rsan-2018</strain>
        <tissue evidence="3">Larvae</tissue>
    </source>
</reference>
<dbReference type="EMBL" id="JABSTV010001249">
    <property type="protein sequence ID" value="KAH7963606.1"/>
    <property type="molecule type" value="Genomic_DNA"/>
</dbReference>
<dbReference type="VEuPathDB" id="VectorBase:RSAN_055797"/>
<dbReference type="InterPro" id="IPR036875">
    <property type="entry name" value="Znf_CCHC_sf"/>
</dbReference>
<proteinExistence type="predicted"/>
<gene>
    <name evidence="3" type="ORF">HPB52_022255</name>
</gene>
<feature type="domain" description="CCHC-type" evidence="2">
    <location>
        <begin position="441"/>
        <end position="457"/>
    </location>
</feature>
<feature type="region of interest" description="Disordered" evidence="1">
    <location>
        <begin position="185"/>
        <end position="213"/>
    </location>
</feature>
<evidence type="ECO:0000313" key="4">
    <source>
        <dbReference type="Proteomes" id="UP000821837"/>
    </source>
</evidence>